<organism evidence="10 11">
    <name type="scientific">Pedobacter metabolipauper</name>
    <dbReference type="NCBI Taxonomy" id="425513"/>
    <lineage>
        <taxon>Bacteria</taxon>
        <taxon>Pseudomonadati</taxon>
        <taxon>Bacteroidota</taxon>
        <taxon>Sphingobacteriia</taxon>
        <taxon>Sphingobacteriales</taxon>
        <taxon>Sphingobacteriaceae</taxon>
        <taxon>Pedobacter</taxon>
    </lineage>
</organism>
<dbReference type="EMBL" id="SNYC01000003">
    <property type="protein sequence ID" value="TDQ12065.1"/>
    <property type="molecule type" value="Genomic_DNA"/>
</dbReference>
<dbReference type="PROSITE" id="PS51257">
    <property type="entry name" value="PROKAR_LIPOPROTEIN"/>
    <property type="match status" value="1"/>
</dbReference>
<sequence length="684" mass="77906">MRRNKKALTGLCHLSAFLTLLGSCLFMPVFLYAQTDTTATRLADSINRLKEVQIKSQKLNRRQTSSTPLQILSGADLERLNSLSVADAVRFFSGVQLKDYGGIGGLKTINVRSLGTNHTAVFYDGVQLGNAQNGQVDLGKYSLDNIEEIELYNGQKSTILQSARGFSAASSLYLKAKQPVFEKGRNNNLRAGVKTGSFGLVNPSVLWQSKLSNSLSSTVSAAYTQATGKYKFRYTNGVYDTTAIRSNGDVERMRLELGLNGNFADSSSFSAKVYIYNDEMGLPGAIISNKFDYLQRTWNRNVFVQSAYQKMVSKRYSILAAAKFAYDYNRYLNPENVSLNGILDNRFHQKELYLSLANQYQINPFWDVVLSTDYQYNTLDANLFSFAYPDRQNVLAALATRLNFNSFDIQANLLGTYVYDRVKDGTPAGTKQKLTPTVMLSWQPFSGKEFRIRSFYKHIFRMPTFNDLYYTDFRRNYIRPENTVQYDLGVTYIKAFDKLVLKQFSVQADVYYNKVKDKIVSVPANNPQRWSIENIGEVEIRGLDVNIQNIWQINPEVELTTGINYTYQDAVDVTPNETSTYKRQIPYIPVHSGSFLAGAGWRALALNYSFIYTGQRYNQKANILANYVEPWYTHDLALHYQVRSAMHKIKITAEVNNLLNQYYDVIANFPMPGRSYRFTLTYTY</sequence>
<evidence type="ECO:0000256" key="4">
    <source>
        <dbReference type="ARBA" id="ARBA00022692"/>
    </source>
</evidence>
<keyword evidence="6 8" id="KW-0472">Membrane</keyword>
<dbReference type="InterPro" id="IPR012910">
    <property type="entry name" value="Plug_dom"/>
</dbReference>
<dbReference type="PANTHER" id="PTHR30069">
    <property type="entry name" value="TONB-DEPENDENT OUTER MEMBRANE RECEPTOR"/>
    <property type="match status" value="1"/>
</dbReference>
<keyword evidence="2 8" id="KW-0813">Transport</keyword>
<dbReference type="SUPFAM" id="SSF56935">
    <property type="entry name" value="Porins"/>
    <property type="match status" value="1"/>
</dbReference>
<name>A0A4R6T104_9SPHI</name>
<dbReference type="InterPro" id="IPR039426">
    <property type="entry name" value="TonB-dep_rcpt-like"/>
</dbReference>
<dbReference type="OrthoDB" id="9762903at2"/>
<evidence type="ECO:0000256" key="1">
    <source>
        <dbReference type="ARBA" id="ARBA00004571"/>
    </source>
</evidence>
<dbReference type="InterPro" id="IPR036942">
    <property type="entry name" value="Beta-barrel_TonB_sf"/>
</dbReference>
<evidence type="ECO:0000256" key="6">
    <source>
        <dbReference type="ARBA" id="ARBA00023136"/>
    </source>
</evidence>
<evidence type="ECO:0000256" key="3">
    <source>
        <dbReference type="ARBA" id="ARBA00022452"/>
    </source>
</evidence>
<dbReference type="GO" id="GO:0009279">
    <property type="term" value="C:cell outer membrane"/>
    <property type="evidence" value="ECO:0007669"/>
    <property type="project" value="UniProtKB-SubCell"/>
</dbReference>
<keyword evidence="11" id="KW-1185">Reference proteome</keyword>
<evidence type="ECO:0000256" key="8">
    <source>
        <dbReference type="PROSITE-ProRule" id="PRU01360"/>
    </source>
</evidence>
<evidence type="ECO:0000313" key="11">
    <source>
        <dbReference type="Proteomes" id="UP000295620"/>
    </source>
</evidence>
<keyword evidence="3 8" id="KW-1134">Transmembrane beta strand</keyword>
<comment type="caution">
    <text evidence="10">The sequence shown here is derived from an EMBL/GenBank/DDBJ whole genome shotgun (WGS) entry which is preliminary data.</text>
</comment>
<evidence type="ECO:0000313" key="10">
    <source>
        <dbReference type="EMBL" id="TDQ12065.1"/>
    </source>
</evidence>
<reference evidence="10 11" key="1">
    <citation type="submission" date="2019-03" db="EMBL/GenBank/DDBJ databases">
        <title>Genomic Encyclopedia of Archaeal and Bacterial Type Strains, Phase II (KMG-II): from individual species to whole genera.</title>
        <authorList>
            <person name="Goeker M."/>
        </authorList>
    </citation>
    <scope>NUCLEOTIDE SEQUENCE [LARGE SCALE GENOMIC DNA]</scope>
    <source>
        <strain evidence="10 11">DSM 19035</strain>
    </source>
</reference>
<dbReference type="AlphaFoldDB" id="A0A4R6T104"/>
<keyword evidence="7 8" id="KW-0998">Cell outer membrane</keyword>
<evidence type="ECO:0000259" key="9">
    <source>
        <dbReference type="Pfam" id="PF07715"/>
    </source>
</evidence>
<dbReference type="Gene3D" id="2.40.170.20">
    <property type="entry name" value="TonB-dependent receptor, beta-barrel domain"/>
    <property type="match status" value="1"/>
</dbReference>
<feature type="domain" description="TonB-dependent receptor plug" evidence="9">
    <location>
        <begin position="63"/>
        <end position="162"/>
    </location>
</feature>
<accession>A0A4R6T104</accession>
<comment type="similarity">
    <text evidence="8">Belongs to the TonB-dependent receptor family.</text>
</comment>
<dbReference type="Gene3D" id="2.170.130.10">
    <property type="entry name" value="TonB-dependent receptor, plug domain"/>
    <property type="match status" value="1"/>
</dbReference>
<dbReference type="PANTHER" id="PTHR30069:SF29">
    <property type="entry name" value="HEMOGLOBIN AND HEMOGLOBIN-HAPTOGLOBIN-BINDING PROTEIN 1-RELATED"/>
    <property type="match status" value="1"/>
</dbReference>
<dbReference type="GO" id="GO:0044718">
    <property type="term" value="P:siderophore transmembrane transport"/>
    <property type="evidence" value="ECO:0007669"/>
    <property type="project" value="TreeGrafter"/>
</dbReference>
<gene>
    <name evidence="10" type="ORF">ATK78_1196</name>
</gene>
<keyword evidence="4 8" id="KW-0812">Transmembrane</keyword>
<dbReference type="PROSITE" id="PS52016">
    <property type="entry name" value="TONB_DEPENDENT_REC_3"/>
    <property type="match status" value="1"/>
</dbReference>
<dbReference type="GO" id="GO:0015344">
    <property type="term" value="F:siderophore uptake transmembrane transporter activity"/>
    <property type="evidence" value="ECO:0007669"/>
    <property type="project" value="TreeGrafter"/>
</dbReference>
<dbReference type="InterPro" id="IPR037066">
    <property type="entry name" value="Plug_dom_sf"/>
</dbReference>
<keyword evidence="10" id="KW-0675">Receptor</keyword>
<evidence type="ECO:0000256" key="5">
    <source>
        <dbReference type="ARBA" id="ARBA00022729"/>
    </source>
</evidence>
<dbReference type="Proteomes" id="UP000295620">
    <property type="component" value="Unassembled WGS sequence"/>
</dbReference>
<dbReference type="RefSeq" id="WP_133575081.1">
    <property type="nucleotide sequence ID" value="NZ_SNYC01000003.1"/>
</dbReference>
<protein>
    <submittedName>
        <fullName evidence="10">Outer membrane cobalamin receptor</fullName>
    </submittedName>
</protein>
<evidence type="ECO:0000256" key="7">
    <source>
        <dbReference type="ARBA" id="ARBA00023237"/>
    </source>
</evidence>
<comment type="subcellular location">
    <subcellularLocation>
        <location evidence="1 8">Cell outer membrane</location>
        <topology evidence="1 8">Multi-pass membrane protein</topology>
    </subcellularLocation>
</comment>
<proteinExistence type="inferred from homology"/>
<dbReference type="Pfam" id="PF07715">
    <property type="entry name" value="Plug"/>
    <property type="match status" value="1"/>
</dbReference>
<keyword evidence="5" id="KW-0732">Signal</keyword>
<evidence type="ECO:0000256" key="2">
    <source>
        <dbReference type="ARBA" id="ARBA00022448"/>
    </source>
</evidence>